<keyword evidence="5" id="KW-0808">Transferase</keyword>
<dbReference type="GO" id="GO:0005737">
    <property type="term" value="C:cytoplasm"/>
    <property type="evidence" value="ECO:0007669"/>
    <property type="project" value="TreeGrafter"/>
</dbReference>
<dbReference type="Gramene" id="TVU17676">
    <property type="protein sequence ID" value="TVU17676"/>
    <property type="gene ID" value="EJB05_33726"/>
</dbReference>
<dbReference type="InterPro" id="IPR013010">
    <property type="entry name" value="Znf_SIAH"/>
</dbReference>
<dbReference type="OrthoDB" id="4788989at2759"/>
<dbReference type="GO" id="GO:0008270">
    <property type="term" value="F:zinc ion binding"/>
    <property type="evidence" value="ECO:0007669"/>
    <property type="project" value="UniProtKB-KW"/>
</dbReference>
<keyword evidence="13" id="KW-1185">Reference proteome</keyword>
<organism evidence="12 13">
    <name type="scientific">Eragrostis curvula</name>
    <name type="common">weeping love grass</name>
    <dbReference type="NCBI Taxonomy" id="38414"/>
    <lineage>
        <taxon>Eukaryota</taxon>
        <taxon>Viridiplantae</taxon>
        <taxon>Streptophyta</taxon>
        <taxon>Embryophyta</taxon>
        <taxon>Tracheophyta</taxon>
        <taxon>Spermatophyta</taxon>
        <taxon>Magnoliopsida</taxon>
        <taxon>Liliopsida</taxon>
        <taxon>Poales</taxon>
        <taxon>Poaceae</taxon>
        <taxon>PACMAD clade</taxon>
        <taxon>Chloridoideae</taxon>
        <taxon>Eragrostideae</taxon>
        <taxon>Eragrostidinae</taxon>
        <taxon>Eragrostis</taxon>
    </lineage>
</organism>
<keyword evidence="6" id="KW-0479">Metal-binding</keyword>
<dbReference type="SUPFAM" id="SSF49599">
    <property type="entry name" value="TRAF domain-like"/>
    <property type="match status" value="1"/>
</dbReference>
<evidence type="ECO:0000256" key="2">
    <source>
        <dbReference type="ARBA" id="ARBA00004906"/>
    </source>
</evidence>
<dbReference type="EC" id="2.3.2.27" evidence="4"/>
<dbReference type="EMBL" id="RWGY01000029">
    <property type="protein sequence ID" value="TVU17676.1"/>
    <property type="molecule type" value="Genomic_DNA"/>
</dbReference>
<dbReference type="InterPro" id="IPR052088">
    <property type="entry name" value="E3_ubiquitin-ligase_SINA"/>
</dbReference>
<dbReference type="InterPro" id="IPR049548">
    <property type="entry name" value="Sina-like_RING"/>
</dbReference>
<dbReference type="CDD" id="cd16571">
    <property type="entry name" value="RING-HC_SIAHs"/>
    <property type="match status" value="1"/>
</dbReference>
<sequence length="294" mass="32538">MAPSKRKSAETEKMTVEDAKALDCGVCFSALKPPIFQCDNGHALCSSCRDKLAPAGKCHVCGITTRLGYRRCLAMDHLVESIRVACPNAAHGCDARPVYYDLAGHRKACPHAPSHCPGKTCSFSGTMKQLVDHITSSHGWPCTTKVIIAGQTSIRLQDGFNFLVLDHLVDKEGATTTSTTGKFLFLLNVARQPIGQQFWFNISVICIHPHHIYDGQGQSSTKAIKCELKYSWWFDNRLFHHYMSSDLRVDCTDLSDGLPNHETCFNCFNFVVPNSALEDGDKEAIHVKASITIY</sequence>
<evidence type="ECO:0000313" key="13">
    <source>
        <dbReference type="Proteomes" id="UP000324897"/>
    </source>
</evidence>
<evidence type="ECO:0000313" key="12">
    <source>
        <dbReference type="EMBL" id="TVU17676.1"/>
    </source>
</evidence>
<keyword evidence="9" id="KW-0862">Zinc</keyword>
<evidence type="ECO:0000256" key="7">
    <source>
        <dbReference type="ARBA" id="ARBA00022771"/>
    </source>
</evidence>
<dbReference type="PROSITE" id="PS51081">
    <property type="entry name" value="ZF_SIAH"/>
    <property type="match status" value="1"/>
</dbReference>
<dbReference type="GO" id="GO:0016567">
    <property type="term" value="P:protein ubiquitination"/>
    <property type="evidence" value="ECO:0007669"/>
    <property type="project" value="UniProtKB-UniPathway"/>
</dbReference>
<dbReference type="PANTHER" id="PTHR10315">
    <property type="entry name" value="E3 UBIQUITIN PROTEIN LIGASE SIAH"/>
    <property type="match status" value="1"/>
</dbReference>
<evidence type="ECO:0000256" key="9">
    <source>
        <dbReference type="ARBA" id="ARBA00022833"/>
    </source>
</evidence>
<dbReference type="Pfam" id="PF21361">
    <property type="entry name" value="Sina_ZnF"/>
    <property type="match status" value="1"/>
</dbReference>
<dbReference type="PANTHER" id="PTHR10315:SF96">
    <property type="entry name" value="SIAH-TYPE DOMAIN-CONTAINING PROTEIN"/>
    <property type="match status" value="1"/>
</dbReference>
<feature type="domain" description="SIAH-type" evidence="11">
    <location>
        <begin position="81"/>
        <end position="139"/>
    </location>
</feature>
<keyword evidence="8" id="KW-0833">Ubl conjugation pathway</keyword>
<evidence type="ECO:0000256" key="6">
    <source>
        <dbReference type="ARBA" id="ARBA00022723"/>
    </source>
</evidence>
<dbReference type="Proteomes" id="UP000324897">
    <property type="component" value="Chromosome 7"/>
</dbReference>
<evidence type="ECO:0000259" key="11">
    <source>
        <dbReference type="PROSITE" id="PS51081"/>
    </source>
</evidence>
<accession>A0A5J9U231</accession>
<protein>
    <recommendedName>
        <fullName evidence="4">RING-type E3 ubiquitin transferase</fullName>
        <ecNumber evidence="4">2.3.2.27</ecNumber>
    </recommendedName>
</protein>
<evidence type="ECO:0000256" key="1">
    <source>
        <dbReference type="ARBA" id="ARBA00000900"/>
    </source>
</evidence>
<dbReference type="AlphaFoldDB" id="A0A5J9U231"/>
<dbReference type="InterPro" id="IPR013083">
    <property type="entry name" value="Znf_RING/FYVE/PHD"/>
</dbReference>
<proteinExistence type="inferred from homology"/>
<evidence type="ECO:0000256" key="8">
    <source>
        <dbReference type="ARBA" id="ARBA00022786"/>
    </source>
</evidence>
<evidence type="ECO:0000256" key="3">
    <source>
        <dbReference type="ARBA" id="ARBA00009119"/>
    </source>
</evidence>
<dbReference type="UniPathway" id="UPA00143"/>
<dbReference type="Gene3D" id="3.30.40.10">
    <property type="entry name" value="Zinc/RING finger domain, C3HC4 (zinc finger)"/>
    <property type="match status" value="1"/>
</dbReference>
<evidence type="ECO:0000256" key="4">
    <source>
        <dbReference type="ARBA" id="ARBA00012483"/>
    </source>
</evidence>
<comment type="caution">
    <text evidence="12">The sequence shown here is derived from an EMBL/GenBank/DDBJ whole genome shotgun (WGS) entry which is preliminary data.</text>
</comment>
<dbReference type="Pfam" id="PF21362">
    <property type="entry name" value="Sina_RING"/>
    <property type="match status" value="1"/>
</dbReference>
<comment type="similarity">
    <text evidence="3">Belongs to the SINA (Seven in absentia) family.</text>
</comment>
<reference evidence="12 13" key="1">
    <citation type="journal article" date="2019" name="Sci. Rep.">
        <title>A high-quality genome of Eragrostis curvula grass provides insights into Poaceae evolution and supports new strategies to enhance forage quality.</title>
        <authorList>
            <person name="Carballo J."/>
            <person name="Santos B.A.C.M."/>
            <person name="Zappacosta D."/>
            <person name="Garbus I."/>
            <person name="Selva J.P."/>
            <person name="Gallo C.A."/>
            <person name="Diaz A."/>
            <person name="Albertini E."/>
            <person name="Caccamo M."/>
            <person name="Echenique V."/>
        </authorList>
    </citation>
    <scope>NUCLEOTIDE SEQUENCE [LARGE SCALE GENOMIC DNA]</scope>
    <source>
        <strain evidence="13">cv. Victoria</strain>
        <tissue evidence="12">Leaf</tissue>
    </source>
</reference>
<evidence type="ECO:0000256" key="10">
    <source>
        <dbReference type="PROSITE-ProRule" id="PRU00455"/>
    </source>
</evidence>
<comment type="catalytic activity">
    <reaction evidence="1">
        <text>S-ubiquitinyl-[E2 ubiquitin-conjugating enzyme]-L-cysteine + [acceptor protein]-L-lysine = [E2 ubiquitin-conjugating enzyme]-L-cysteine + N(6)-ubiquitinyl-[acceptor protein]-L-lysine.</text>
        <dbReference type="EC" id="2.3.2.27"/>
    </reaction>
</comment>
<dbReference type="GO" id="GO:0061630">
    <property type="term" value="F:ubiquitin protein ligase activity"/>
    <property type="evidence" value="ECO:0007669"/>
    <property type="project" value="UniProtKB-EC"/>
</dbReference>
<evidence type="ECO:0000256" key="5">
    <source>
        <dbReference type="ARBA" id="ARBA00022679"/>
    </source>
</evidence>
<gene>
    <name evidence="12" type="ORF">EJB05_33726</name>
</gene>
<comment type="pathway">
    <text evidence="2">Protein modification; protein ubiquitination.</text>
</comment>
<keyword evidence="7 10" id="KW-0863">Zinc-finger</keyword>
<name>A0A5J9U231_9POAL</name>